<evidence type="ECO:0000256" key="1">
    <source>
        <dbReference type="ARBA" id="ARBA00023015"/>
    </source>
</evidence>
<gene>
    <name evidence="4" type="ORF">G8E10_13715</name>
</gene>
<dbReference type="PROSITE" id="PS01124">
    <property type="entry name" value="HTH_ARAC_FAMILY_2"/>
    <property type="match status" value="1"/>
</dbReference>
<reference evidence="4" key="1">
    <citation type="submission" date="2020-03" db="EMBL/GenBank/DDBJ databases">
        <title>Ferranicluibacter endophyticum gen. nov., sp. nov., a new genus isolated from Rubus ulmifolius Schott. stem.</title>
        <authorList>
            <person name="Roca-Couso R."/>
            <person name="Flores-Felix J.D."/>
            <person name="Igual J.M."/>
            <person name="Rivas R."/>
        </authorList>
    </citation>
    <scope>NUCLEOTIDE SEQUENCE</scope>
    <source>
        <strain evidence="4">CRRU44</strain>
    </source>
</reference>
<dbReference type="SMART" id="SM00342">
    <property type="entry name" value="HTH_ARAC"/>
    <property type="match status" value="1"/>
</dbReference>
<dbReference type="PANTHER" id="PTHR47893:SF1">
    <property type="entry name" value="REGULATORY PROTEIN PCHR"/>
    <property type="match status" value="1"/>
</dbReference>
<dbReference type="InterPro" id="IPR053142">
    <property type="entry name" value="PchR_regulatory_protein"/>
</dbReference>
<protein>
    <submittedName>
        <fullName evidence="4">Helix-turn-helix transcriptional regulator</fullName>
    </submittedName>
</protein>
<dbReference type="InterPro" id="IPR018060">
    <property type="entry name" value="HTH_AraC"/>
</dbReference>
<dbReference type="Proteomes" id="UP001155840">
    <property type="component" value="Unassembled WGS sequence"/>
</dbReference>
<dbReference type="GO" id="GO:0043565">
    <property type="term" value="F:sequence-specific DNA binding"/>
    <property type="evidence" value="ECO:0007669"/>
    <property type="project" value="InterPro"/>
</dbReference>
<dbReference type="Gene3D" id="1.10.10.60">
    <property type="entry name" value="Homeodomain-like"/>
    <property type="match status" value="1"/>
</dbReference>
<name>A0AA43ZI28_9HYPH</name>
<sequence>MQHVSMNLNIPQPLFVGTIEGATACTSDTETQDILPKFIVMILLQGAQHFIVDDVSFRIDAGYGEACAPFVFVLNVARASKLKFIDASKVPLRKIMISAPLSWMNWLISAQTDGVPALQSFLSAHLANFRIDASRHILTLAEQLMSPPTAMQGEMRTLFRSSRAFELMSLTCAELAARKAERQGPQLSSARQSERVYNYILANLGEDLTIETIARESGGSVSSVQRHFKEHFGLTVFEFIRRSRLERAYEALEREGATIGQAAYLAGYNTPSNFTTAFKKTYGILPKYKRR</sequence>
<comment type="caution">
    <text evidence="4">The sequence shown here is derived from an EMBL/GenBank/DDBJ whole genome shotgun (WGS) entry which is preliminary data.</text>
</comment>
<evidence type="ECO:0000256" key="2">
    <source>
        <dbReference type="ARBA" id="ARBA00023163"/>
    </source>
</evidence>
<dbReference type="PANTHER" id="PTHR47893">
    <property type="entry name" value="REGULATORY PROTEIN PCHR"/>
    <property type="match status" value="1"/>
</dbReference>
<keyword evidence="1" id="KW-0805">Transcription regulation</keyword>
<accession>A0AA43ZI28</accession>
<evidence type="ECO:0000313" key="4">
    <source>
        <dbReference type="EMBL" id="NHT76801.1"/>
    </source>
</evidence>
<keyword evidence="5" id="KW-1185">Reference proteome</keyword>
<evidence type="ECO:0000313" key="5">
    <source>
        <dbReference type="Proteomes" id="UP001155840"/>
    </source>
</evidence>
<dbReference type="AlphaFoldDB" id="A0AA43ZI28"/>
<dbReference type="Pfam" id="PF12833">
    <property type="entry name" value="HTH_18"/>
    <property type="match status" value="1"/>
</dbReference>
<proteinExistence type="predicted"/>
<dbReference type="InterPro" id="IPR009057">
    <property type="entry name" value="Homeodomain-like_sf"/>
</dbReference>
<dbReference type="SUPFAM" id="SSF46689">
    <property type="entry name" value="Homeodomain-like"/>
    <property type="match status" value="2"/>
</dbReference>
<dbReference type="GO" id="GO:0003700">
    <property type="term" value="F:DNA-binding transcription factor activity"/>
    <property type="evidence" value="ECO:0007669"/>
    <property type="project" value="InterPro"/>
</dbReference>
<organism evidence="4 5">
    <name type="scientific">Ferranicluibacter rubi</name>
    <dbReference type="NCBI Taxonomy" id="2715133"/>
    <lineage>
        <taxon>Bacteria</taxon>
        <taxon>Pseudomonadati</taxon>
        <taxon>Pseudomonadota</taxon>
        <taxon>Alphaproteobacteria</taxon>
        <taxon>Hyphomicrobiales</taxon>
        <taxon>Rhizobiaceae</taxon>
        <taxon>Ferranicluibacter</taxon>
    </lineage>
</organism>
<evidence type="ECO:0000259" key="3">
    <source>
        <dbReference type="PROSITE" id="PS01124"/>
    </source>
</evidence>
<dbReference type="EMBL" id="JAANCM010000006">
    <property type="protein sequence ID" value="NHT76801.1"/>
    <property type="molecule type" value="Genomic_DNA"/>
</dbReference>
<feature type="domain" description="HTH araC/xylS-type" evidence="3">
    <location>
        <begin position="194"/>
        <end position="291"/>
    </location>
</feature>
<keyword evidence="2" id="KW-0804">Transcription</keyword>